<accession>A0AAV4XCM9</accession>
<proteinExistence type="predicted"/>
<sequence>MFVSVSKSRNIFTNLKQLISSCKYSTTLNPRVRLCEVPGVCSSEEWYSVVRESSVALQNIVSRNHIQRDDVNTLPIETVIRKLQQSSHNNNNYLIETFQVSKN</sequence>
<dbReference type="Proteomes" id="UP001054945">
    <property type="component" value="Unassembled WGS sequence"/>
</dbReference>
<dbReference type="AlphaFoldDB" id="A0AAV4XCM9"/>
<dbReference type="EMBL" id="BPLR01017480">
    <property type="protein sequence ID" value="GIY91955.1"/>
    <property type="molecule type" value="Genomic_DNA"/>
</dbReference>
<evidence type="ECO:0000313" key="1">
    <source>
        <dbReference type="EMBL" id="GIY91955.1"/>
    </source>
</evidence>
<evidence type="ECO:0000313" key="2">
    <source>
        <dbReference type="Proteomes" id="UP001054945"/>
    </source>
</evidence>
<comment type="caution">
    <text evidence="1">The sequence shown here is derived from an EMBL/GenBank/DDBJ whole genome shotgun (WGS) entry which is preliminary data.</text>
</comment>
<keyword evidence="2" id="KW-1185">Reference proteome</keyword>
<organism evidence="1 2">
    <name type="scientific">Caerostris extrusa</name>
    <name type="common">Bark spider</name>
    <name type="synonym">Caerostris bankana</name>
    <dbReference type="NCBI Taxonomy" id="172846"/>
    <lineage>
        <taxon>Eukaryota</taxon>
        <taxon>Metazoa</taxon>
        <taxon>Ecdysozoa</taxon>
        <taxon>Arthropoda</taxon>
        <taxon>Chelicerata</taxon>
        <taxon>Arachnida</taxon>
        <taxon>Araneae</taxon>
        <taxon>Araneomorphae</taxon>
        <taxon>Entelegynae</taxon>
        <taxon>Araneoidea</taxon>
        <taxon>Araneidae</taxon>
        <taxon>Caerostris</taxon>
    </lineage>
</organism>
<reference evidence="1 2" key="1">
    <citation type="submission" date="2021-06" db="EMBL/GenBank/DDBJ databases">
        <title>Caerostris extrusa draft genome.</title>
        <authorList>
            <person name="Kono N."/>
            <person name="Arakawa K."/>
        </authorList>
    </citation>
    <scope>NUCLEOTIDE SEQUENCE [LARGE SCALE GENOMIC DNA]</scope>
</reference>
<name>A0AAV4XCM9_CAEEX</name>
<protein>
    <submittedName>
        <fullName evidence="1">Uncharacterized protein</fullName>
    </submittedName>
</protein>
<gene>
    <name evidence="1" type="primary">AVEN_157538_1</name>
    <name evidence="1" type="ORF">CEXT_626141</name>
</gene>